<protein>
    <submittedName>
        <fullName evidence="1">Uncharacterized protein</fullName>
    </submittedName>
</protein>
<dbReference type="Proteomes" id="UP000067689">
    <property type="component" value="Chromosome"/>
</dbReference>
<proteinExistence type="predicted"/>
<evidence type="ECO:0000313" key="1">
    <source>
        <dbReference type="EMBL" id="ALX05298.1"/>
    </source>
</evidence>
<name>A0A0U4DAX6_9ACTN</name>
<organism evidence="1 2">
    <name type="scientific">Aeromicrobium erythreum</name>
    <dbReference type="NCBI Taxonomy" id="2041"/>
    <lineage>
        <taxon>Bacteria</taxon>
        <taxon>Bacillati</taxon>
        <taxon>Actinomycetota</taxon>
        <taxon>Actinomycetes</taxon>
        <taxon>Propionibacteriales</taxon>
        <taxon>Nocardioidaceae</taxon>
        <taxon>Aeromicrobium</taxon>
    </lineage>
</organism>
<dbReference type="OrthoDB" id="3745953at2"/>
<keyword evidence="2" id="KW-1185">Reference proteome</keyword>
<dbReference type="SUPFAM" id="SSF56281">
    <property type="entry name" value="Metallo-hydrolase/oxidoreductase"/>
    <property type="match status" value="1"/>
</dbReference>
<dbReference type="Gene3D" id="3.60.15.10">
    <property type="entry name" value="Ribonuclease Z/Hydroxyacylglutathione hydrolase-like"/>
    <property type="match status" value="1"/>
</dbReference>
<dbReference type="EMBL" id="CP011502">
    <property type="protein sequence ID" value="ALX05298.1"/>
    <property type="molecule type" value="Genomic_DNA"/>
</dbReference>
<dbReference type="PATRIC" id="fig|2041.4.peg.2423"/>
<dbReference type="KEGG" id="aer:AERYTH_11600"/>
<evidence type="ECO:0000313" key="2">
    <source>
        <dbReference type="Proteomes" id="UP000067689"/>
    </source>
</evidence>
<dbReference type="InterPro" id="IPR036866">
    <property type="entry name" value="RibonucZ/Hydroxyglut_hydro"/>
</dbReference>
<dbReference type="AlphaFoldDB" id="A0A0U4DAX6"/>
<reference evidence="1 2" key="1">
    <citation type="journal article" date="1991" name="Int. J. Syst. Bacteriol.">
        <title>Description of the erythromycin-producing bacterium Arthrobacter sp. strain NRRL B-3381 as Aeromicrobium erythreum gen. nov., sp. nov.</title>
        <authorList>
            <person name="Miller E.S."/>
            <person name="Woese C.R."/>
            <person name="Brenner S."/>
        </authorList>
    </citation>
    <scope>NUCLEOTIDE SEQUENCE [LARGE SCALE GENOMIC DNA]</scope>
    <source>
        <strain evidence="1 2">AR18</strain>
    </source>
</reference>
<accession>A0A0U4DAX6</accession>
<dbReference type="RefSeq" id="WP_067858770.1">
    <property type="nucleotide sequence ID" value="NZ_CP011502.1"/>
</dbReference>
<sequence>MGAIGSEGEVVSVAGRSRTLTYRPRRVTLSDGTFLLHESRGGTLSSVWAADLGDLFVEVVHLGHGPVGGELVLVVPDGDTVALGDLVPPLDVVPSTARPSWAQAVDLAVGLTRSSTRILTSSGEIGRDDLEAFHQTLLGVLHG</sequence>
<dbReference type="STRING" id="2041.AERYTH_11600"/>
<gene>
    <name evidence="1" type="ORF">AERYTH_11600</name>
</gene>